<evidence type="ECO:0000259" key="4">
    <source>
        <dbReference type="Pfam" id="PF02576"/>
    </source>
</evidence>
<keyword evidence="2 3" id="KW-0690">Ribosome biogenesis</keyword>
<evidence type="ECO:0000313" key="6">
    <source>
        <dbReference type="EMBL" id="PDH36427.1"/>
    </source>
</evidence>
<dbReference type="Pfam" id="PF02576">
    <property type="entry name" value="RimP_N"/>
    <property type="match status" value="1"/>
</dbReference>
<evidence type="ECO:0000259" key="5">
    <source>
        <dbReference type="Pfam" id="PF17384"/>
    </source>
</evidence>
<accession>A0A2A5WJJ1</accession>
<keyword evidence="1 3" id="KW-0963">Cytoplasm</keyword>
<sequence>MIEETLHRVLEPEVVAADCELWGIEYIDTARSVILKIYIEKSGGVTVDDCARVSEQVSTILDVEDPIGGHYTLEVSSPGIDRRLFTALHFESCKGEQVSVNLKISINGRRRFKGTLCGMENDYVVVRIDDEEYLLPIEQIEKARVIPDFG</sequence>
<dbReference type="FunFam" id="3.30.300.70:FF:000001">
    <property type="entry name" value="Ribosome maturation factor RimP"/>
    <property type="match status" value="1"/>
</dbReference>
<dbReference type="Pfam" id="PF17384">
    <property type="entry name" value="DUF150_C"/>
    <property type="match status" value="1"/>
</dbReference>
<dbReference type="HAMAP" id="MF_01077">
    <property type="entry name" value="RimP"/>
    <property type="match status" value="1"/>
</dbReference>
<dbReference type="AlphaFoldDB" id="A0A2A5WJJ1"/>
<dbReference type="GO" id="GO:0000028">
    <property type="term" value="P:ribosomal small subunit assembly"/>
    <property type="evidence" value="ECO:0007669"/>
    <property type="project" value="TreeGrafter"/>
</dbReference>
<dbReference type="InterPro" id="IPR035956">
    <property type="entry name" value="RimP_N_sf"/>
</dbReference>
<dbReference type="Gene3D" id="3.30.300.70">
    <property type="entry name" value="RimP-like superfamily, N-terminal"/>
    <property type="match status" value="1"/>
</dbReference>
<evidence type="ECO:0000256" key="1">
    <source>
        <dbReference type="ARBA" id="ARBA00022490"/>
    </source>
</evidence>
<proteinExistence type="inferred from homology"/>
<comment type="subcellular location">
    <subcellularLocation>
        <location evidence="3">Cytoplasm</location>
    </subcellularLocation>
</comment>
<feature type="domain" description="Ribosome maturation factor RimP N-terminal" evidence="4">
    <location>
        <begin position="10"/>
        <end position="81"/>
    </location>
</feature>
<evidence type="ECO:0000256" key="3">
    <source>
        <dbReference type="HAMAP-Rule" id="MF_01077"/>
    </source>
</evidence>
<dbReference type="EMBL" id="NTKD01000068">
    <property type="protein sequence ID" value="PDH36427.1"/>
    <property type="molecule type" value="Genomic_DNA"/>
</dbReference>
<name>A0A2A5WJJ1_9GAMM</name>
<dbReference type="CDD" id="cd01734">
    <property type="entry name" value="YlxS_C"/>
    <property type="match status" value="1"/>
</dbReference>
<dbReference type="GO" id="GO:0006412">
    <property type="term" value="P:translation"/>
    <property type="evidence" value="ECO:0007669"/>
    <property type="project" value="TreeGrafter"/>
</dbReference>
<dbReference type="InterPro" id="IPR003728">
    <property type="entry name" value="Ribosome_maturation_RimP"/>
</dbReference>
<dbReference type="PANTHER" id="PTHR33867:SF1">
    <property type="entry name" value="RIBOSOME MATURATION FACTOR RIMP"/>
    <property type="match status" value="1"/>
</dbReference>
<dbReference type="PANTHER" id="PTHR33867">
    <property type="entry name" value="RIBOSOME MATURATION FACTOR RIMP"/>
    <property type="match status" value="1"/>
</dbReference>
<dbReference type="InterPro" id="IPR028998">
    <property type="entry name" value="RimP_C"/>
</dbReference>
<dbReference type="SUPFAM" id="SSF74942">
    <property type="entry name" value="YhbC-like, C-terminal domain"/>
    <property type="match status" value="1"/>
</dbReference>
<dbReference type="NCBIfam" id="NF000927">
    <property type="entry name" value="PRK00092.1-1"/>
    <property type="match status" value="1"/>
</dbReference>
<dbReference type="Proteomes" id="UP000219327">
    <property type="component" value="Unassembled WGS sequence"/>
</dbReference>
<protein>
    <recommendedName>
        <fullName evidence="3">Ribosome maturation factor RimP</fullName>
    </recommendedName>
</protein>
<comment type="similarity">
    <text evidence="3">Belongs to the RimP family.</text>
</comment>
<gene>
    <name evidence="3" type="primary">rimP</name>
    <name evidence="6" type="ORF">CNE99_09685</name>
</gene>
<organism evidence="6 7">
    <name type="scientific">OM182 bacterium MED-G24</name>
    <dbReference type="NCBI Taxonomy" id="1986255"/>
    <lineage>
        <taxon>Bacteria</taxon>
        <taxon>Pseudomonadati</taxon>
        <taxon>Pseudomonadota</taxon>
        <taxon>Gammaproteobacteria</taxon>
        <taxon>OMG group</taxon>
        <taxon>OM182 clade</taxon>
    </lineage>
</organism>
<dbReference type="GO" id="GO:0005829">
    <property type="term" value="C:cytosol"/>
    <property type="evidence" value="ECO:0007669"/>
    <property type="project" value="TreeGrafter"/>
</dbReference>
<comment type="caution">
    <text evidence="6">The sequence shown here is derived from an EMBL/GenBank/DDBJ whole genome shotgun (WGS) entry which is preliminary data.</text>
</comment>
<reference evidence="6 7" key="1">
    <citation type="submission" date="2017-08" db="EMBL/GenBank/DDBJ databases">
        <title>Fine stratification of microbial communities through a metagenomic profile of the photic zone.</title>
        <authorList>
            <person name="Haro-Moreno J.M."/>
            <person name="Lopez-Perez M."/>
            <person name="De La Torre J."/>
            <person name="Picazo A."/>
            <person name="Camacho A."/>
            <person name="Rodriguez-Valera F."/>
        </authorList>
    </citation>
    <scope>NUCLEOTIDE SEQUENCE [LARGE SCALE GENOMIC DNA]</scope>
    <source>
        <strain evidence="6">MED-G24</strain>
    </source>
</reference>
<dbReference type="Gene3D" id="2.30.30.180">
    <property type="entry name" value="Ribosome maturation factor RimP, C-terminal domain"/>
    <property type="match status" value="1"/>
</dbReference>
<dbReference type="InterPro" id="IPR028989">
    <property type="entry name" value="RimP_N"/>
</dbReference>
<comment type="function">
    <text evidence="3">Required for maturation of 30S ribosomal subunits.</text>
</comment>
<evidence type="ECO:0000256" key="2">
    <source>
        <dbReference type="ARBA" id="ARBA00022517"/>
    </source>
</evidence>
<evidence type="ECO:0000313" key="7">
    <source>
        <dbReference type="Proteomes" id="UP000219327"/>
    </source>
</evidence>
<feature type="domain" description="Ribosome maturation factor RimP C-terminal" evidence="5">
    <location>
        <begin position="84"/>
        <end position="149"/>
    </location>
</feature>
<dbReference type="SUPFAM" id="SSF75420">
    <property type="entry name" value="YhbC-like, N-terminal domain"/>
    <property type="match status" value="1"/>
</dbReference>
<dbReference type="InterPro" id="IPR036847">
    <property type="entry name" value="RimP_C_sf"/>
</dbReference>